<keyword evidence="3" id="KW-1185">Reference proteome</keyword>
<evidence type="ECO:0000313" key="3">
    <source>
        <dbReference type="Proteomes" id="UP001159405"/>
    </source>
</evidence>
<protein>
    <submittedName>
        <fullName evidence="2">Uncharacterized protein</fullName>
    </submittedName>
</protein>
<evidence type="ECO:0000313" key="2">
    <source>
        <dbReference type="EMBL" id="CAH3139281.1"/>
    </source>
</evidence>
<reference evidence="2 3" key="1">
    <citation type="submission" date="2022-05" db="EMBL/GenBank/DDBJ databases">
        <authorList>
            <consortium name="Genoscope - CEA"/>
            <person name="William W."/>
        </authorList>
    </citation>
    <scope>NUCLEOTIDE SEQUENCE [LARGE SCALE GENOMIC DNA]</scope>
</reference>
<dbReference type="EMBL" id="CALNXK010000062">
    <property type="protein sequence ID" value="CAH3139281.1"/>
    <property type="molecule type" value="Genomic_DNA"/>
</dbReference>
<proteinExistence type="predicted"/>
<accession>A0ABN8PA83</accession>
<gene>
    <name evidence="2" type="ORF">PLOB_00040589</name>
</gene>
<organism evidence="2 3">
    <name type="scientific">Porites lobata</name>
    <dbReference type="NCBI Taxonomy" id="104759"/>
    <lineage>
        <taxon>Eukaryota</taxon>
        <taxon>Metazoa</taxon>
        <taxon>Cnidaria</taxon>
        <taxon>Anthozoa</taxon>
        <taxon>Hexacorallia</taxon>
        <taxon>Scleractinia</taxon>
        <taxon>Fungiina</taxon>
        <taxon>Poritidae</taxon>
        <taxon>Porites</taxon>
    </lineage>
</organism>
<sequence length="413" mass="47185">MDSSIPRKRQRTEPYCIIHCTDDNTTLISPNSLDSWKTLQKAGQIRDHEGILSVQVADDQIPNGVFYHRKCRSTFTHKHDLDRITKSKNDEKGKEVEVETSHLERRSSIRQGKPSTSSSRVCEKQCIFCEKKENFVKGSKSREGLTQARQLRVDDTVRKAAEIKHDKRILALASRELVAAEAHWHHSCYKNYTRTNSKSVNTTDTEELPDRLCDYIRNELFQSNNIIELAQLSDMLRGWMLESEVIEINQSTITHLRTKLSVEFGDSFHLIQNESNKVIFYPDSLTRDQLVLSNHRLQKEVNVLRASRSHIGESLKDVASEIRQSVKQHCAKQEWPPDPSNITQENSDAPTLVTTFLRYVLGSDDQELGECMSWLSSPVGQDLMFGITRGRYKPAKHILLPSAVKSLTGISLL</sequence>
<evidence type="ECO:0000256" key="1">
    <source>
        <dbReference type="SAM" id="MobiDB-lite"/>
    </source>
</evidence>
<name>A0ABN8PA83_9CNID</name>
<dbReference type="Proteomes" id="UP001159405">
    <property type="component" value="Unassembled WGS sequence"/>
</dbReference>
<comment type="caution">
    <text evidence="2">The sequence shown here is derived from an EMBL/GenBank/DDBJ whole genome shotgun (WGS) entry which is preliminary data.</text>
</comment>
<feature type="compositionally biased region" description="Basic and acidic residues" evidence="1">
    <location>
        <begin position="88"/>
        <end position="107"/>
    </location>
</feature>
<dbReference type="PANTHER" id="PTHR47018">
    <property type="entry name" value="CXC DOMAIN-CONTAINING PROTEIN-RELATED"/>
    <property type="match status" value="1"/>
</dbReference>
<feature type="region of interest" description="Disordered" evidence="1">
    <location>
        <begin position="88"/>
        <end position="117"/>
    </location>
</feature>
<dbReference type="PANTHER" id="PTHR47018:SF4">
    <property type="match status" value="1"/>
</dbReference>